<evidence type="ECO:0000313" key="2">
    <source>
        <dbReference type="EMBL" id="KAB7839926.1"/>
    </source>
</evidence>
<keyword evidence="1" id="KW-0472">Membrane</keyword>
<proteinExistence type="predicted"/>
<feature type="transmembrane region" description="Helical" evidence="1">
    <location>
        <begin position="58"/>
        <end position="76"/>
    </location>
</feature>
<keyword evidence="1" id="KW-1133">Transmembrane helix</keyword>
<comment type="caution">
    <text evidence="2">The sequence shown here is derived from an EMBL/GenBank/DDBJ whole genome shotgun (WGS) entry which is preliminary data.</text>
</comment>
<dbReference type="RefSeq" id="WP_004944124.1">
    <property type="nucleotide sequence ID" value="NZ_JBFADJ010000010.1"/>
</dbReference>
<dbReference type="Proteomes" id="UP000327000">
    <property type="component" value="Unassembled WGS sequence"/>
</dbReference>
<name>A0A5N5W4D9_STRMB</name>
<organism evidence="2 3">
    <name type="scientific">Streptomyces mobaraensis</name>
    <name type="common">Streptoverticillium mobaraense</name>
    <dbReference type="NCBI Taxonomy" id="35621"/>
    <lineage>
        <taxon>Bacteria</taxon>
        <taxon>Bacillati</taxon>
        <taxon>Actinomycetota</taxon>
        <taxon>Actinomycetes</taxon>
        <taxon>Kitasatosporales</taxon>
        <taxon>Streptomycetaceae</taxon>
        <taxon>Streptomyces</taxon>
    </lineage>
</organism>
<dbReference type="EMBL" id="VOKX01000069">
    <property type="protein sequence ID" value="KAB7839926.1"/>
    <property type="molecule type" value="Genomic_DNA"/>
</dbReference>
<protein>
    <submittedName>
        <fullName evidence="2">DUF1453 family protein</fullName>
    </submittedName>
</protein>
<evidence type="ECO:0000313" key="3">
    <source>
        <dbReference type="Proteomes" id="UP000327000"/>
    </source>
</evidence>
<dbReference type="OrthoDB" id="3530824at2"/>
<sequence>MHGWSLAALIAVVVVVVVVRRLRGEPLNARDLAAPPVVLLTIGAVTLAKTDTVTAADYAWVVPGALLGAGLGALRASTVRIFERDGVLWQRYTGRTFLVLAGSLAVMAAYGFLAERAGMHPEARPTQLTVGVSFLGESLVLGLRGLRSGIPFAPERQRQAR</sequence>
<dbReference type="AlphaFoldDB" id="A0A5N5W4D9"/>
<feature type="transmembrane region" description="Helical" evidence="1">
    <location>
        <begin position="97"/>
        <end position="114"/>
    </location>
</feature>
<gene>
    <name evidence="2" type="ORF">FRZ00_20615</name>
</gene>
<keyword evidence="3" id="KW-1185">Reference proteome</keyword>
<evidence type="ECO:0000256" key="1">
    <source>
        <dbReference type="SAM" id="Phobius"/>
    </source>
</evidence>
<reference evidence="2 3" key="1">
    <citation type="journal article" date="2019" name="Microb. Cell Fact.">
        <title>Exploring novel herbicidin analogues by transcriptional regulator overexpression and MS/MS molecular networking.</title>
        <authorList>
            <person name="Shi Y."/>
            <person name="Gu R."/>
            <person name="Li Y."/>
            <person name="Wang X."/>
            <person name="Ren W."/>
            <person name="Li X."/>
            <person name="Wang L."/>
            <person name="Xie Y."/>
            <person name="Hong B."/>
        </authorList>
    </citation>
    <scope>NUCLEOTIDE SEQUENCE [LARGE SCALE GENOMIC DNA]</scope>
    <source>
        <strain evidence="2 3">US-43</strain>
    </source>
</reference>
<keyword evidence="1" id="KW-0812">Transmembrane</keyword>
<accession>A0A5N5W4D9</accession>